<sequence length="449" mass="51432">MHQLHHFITLFFFLVSQIPTTNGAIKSMTISSDSRRTIFLEEFCFDRTGHVTLNISNVSITTTSTTPINSSRMGLFFGDDYNILYLPDMVISLEGMKTCILEYPGFKPIATFDELSPDSSIDKTLPITAFRSYNVTLSIPIPDRIGIYFWNCEPNTSVSMNVHLETYNIDKNGKDYLPVGRTQLPTVYFIFSVLYFPFLAFWAFECYKNRHFVRKVHVLMFALLIIKSLNLFFEAEDKQYMKVTGTPHGWDVWFYLFYCLRALMLVTIIMLIGTGWTIMKPVLQANDKKVLTVGIAIQLFGTIAHICTDELGPPNSLYLFWAIGSFVVDLAGFTIVFVPIFSSIKSLKETAETDGTAAQNLGKLRLLAYFNGCVLVFWLGKWMAWLFVSEIAAEYCGIEWLVDTSIETVTFMFYIVIFDLFKPRQQNDYFVVEDEEVALATIQIEFPDF</sequence>
<accession>A0ACB7YDA5</accession>
<dbReference type="EMBL" id="CM037158">
    <property type="protein sequence ID" value="KAH7851448.1"/>
    <property type="molecule type" value="Genomic_DNA"/>
</dbReference>
<keyword evidence="2" id="KW-1185">Reference proteome</keyword>
<dbReference type="Proteomes" id="UP000828048">
    <property type="component" value="Chromosome 8"/>
</dbReference>
<comment type="caution">
    <text evidence="1">The sequence shown here is derived from an EMBL/GenBank/DDBJ whole genome shotgun (WGS) entry which is preliminary data.</text>
</comment>
<name>A0ACB7YDA5_9ERIC</name>
<organism evidence="1 2">
    <name type="scientific">Vaccinium darrowii</name>
    <dbReference type="NCBI Taxonomy" id="229202"/>
    <lineage>
        <taxon>Eukaryota</taxon>
        <taxon>Viridiplantae</taxon>
        <taxon>Streptophyta</taxon>
        <taxon>Embryophyta</taxon>
        <taxon>Tracheophyta</taxon>
        <taxon>Spermatophyta</taxon>
        <taxon>Magnoliopsida</taxon>
        <taxon>eudicotyledons</taxon>
        <taxon>Gunneridae</taxon>
        <taxon>Pentapetalae</taxon>
        <taxon>asterids</taxon>
        <taxon>Ericales</taxon>
        <taxon>Ericaceae</taxon>
        <taxon>Vaccinioideae</taxon>
        <taxon>Vaccinieae</taxon>
        <taxon>Vaccinium</taxon>
    </lineage>
</organism>
<proteinExistence type="predicted"/>
<reference evidence="1 2" key="1">
    <citation type="journal article" date="2021" name="Hortic Res">
        <title>High-quality reference genome and annotation aids understanding of berry development for evergreen blueberry (Vaccinium darrowii).</title>
        <authorList>
            <person name="Yu J."/>
            <person name="Hulse-Kemp A.M."/>
            <person name="Babiker E."/>
            <person name="Staton M."/>
        </authorList>
    </citation>
    <scope>NUCLEOTIDE SEQUENCE [LARGE SCALE GENOMIC DNA]</scope>
    <source>
        <strain evidence="2">cv. NJ 8807/NJ 8810</strain>
        <tissue evidence="1">Young leaf</tissue>
    </source>
</reference>
<evidence type="ECO:0000313" key="2">
    <source>
        <dbReference type="Proteomes" id="UP000828048"/>
    </source>
</evidence>
<evidence type="ECO:0000313" key="1">
    <source>
        <dbReference type="EMBL" id="KAH7851448.1"/>
    </source>
</evidence>
<protein>
    <submittedName>
        <fullName evidence="1">Uncharacterized protein</fullName>
    </submittedName>
</protein>
<gene>
    <name evidence="1" type="ORF">Vadar_011720</name>
</gene>